<organism evidence="2 3">
    <name type="scientific">Ignelater luminosus</name>
    <name type="common">Cucubano</name>
    <name type="synonym">Pyrophorus luminosus</name>
    <dbReference type="NCBI Taxonomy" id="2038154"/>
    <lineage>
        <taxon>Eukaryota</taxon>
        <taxon>Metazoa</taxon>
        <taxon>Ecdysozoa</taxon>
        <taxon>Arthropoda</taxon>
        <taxon>Hexapoda</taxon>
        <taxon>Insecta</taxon>
        <taxon>Pterygota</taxon>
        <taxon>Neoptera</taxon>
        <taxon>Endopterygota</taxon>
        <taxon>Coleoptera</taxon>
        <taxon>Polyphaga</taxon>
        <taxon>Elateriformia</taxon>
        <taxon>Elateroidea</taxon>
        <taxon>Elateridae</taxon>
        <taxon>Agrypninae</taxon>
        <taxon>Pyrophorini</taxon>
        <taxon>Ignelater</taxon>
    </lineage>
</organism>
<reference evidence="2" key="1">
    <citation type="submission" date="2019-08" db="EMBL/GenBank/DDBJ databases">
        <title>The genome of the North American firefly Photinus pyralis.</title>
        <authorList>
            <consortium name="Photinus pyralis genome working group"/>
            <person name="Fallon T.R."/>
            <person name="Sander Lower S.E."/>
            <person name="Weng J.-K."/>
        </authorList>
    </citation>
    <scope>NUCLEOTIDE SEQUENCE</scope>
    <source>
        <strain evidence="2">TRF0915ILg1</strain>
        <tissue evidence="2">Whole body</tissue>
    </source>
</reference>
<evidence type="ECO:0000313" key="3">
    <source>
        <dbReference type="Proteomes" id="UP000801492"/>
    </source>
</evidence>
<dbReference type="EMBL" id="VTPC01001329">
    <property type="protein sequence ID" value="KAF2902342.1"/>
    <property type="molecule type" value="Genomic_DNA"/>
</dbReference>
<evidence type="ECO:0000256" key="1">
    <source>
        <dbReference type="SAM" id="MobiDB-lite"/>
    </source>
</evidence>
<feature type="compositionally biased region" description="Basic residues" evidence="1">
    <location>
        <begin position="365"/>
        <end position="374"/>
    </location>
</feature>
<keyword evidence="3" id="KW-1185">Reference proteome</keyword>
<sequence length="458" mass="53182">MQLYEEQERYLNNWLQESLSDEDAIRNLMNPSRASGSHTSADASVTSLVDLSRKAKDLPGTPKTKLFANNPRKLRISKGNKQKRTQQRERVMNIGCWNVQSLNNKHQEVLMKLKQWKMDIAVLTEIKKKSQGNLLKRTGLRNKAAKIYNMNEKGCRLTLQHQQKVLAAKGAKRVHLIAQEHVENVTIVACANGLGQAIPLAILFKGIKPTYSDGLSTKSKVMMTPNGTSERLQEKPTCNEFPSKFHDKTSADNDFEYDYDDLLPLSVLSHKLRRAGQNPFSEVLRTPDMVKQKSSAVARRKAMNHKAIEMKRKRNAERRETKINNRQNREDEKSDKYNKTREFYKDSKKKHEPLTEITNQNKLRLQSKKRKRKLRRPDRILCKPIGKQKKCEKPQESLRKQEENLKNKEIEEKSHKNDIRRKHGLILKKLEALTIKDFKNIYNGLKEVEDKVKNDLKT</sequence>
<dbReference type="Proteomes" id="UP000801492">
    <property type="component" value="Unassembled WGS sequence"/>
</dbReference>
<evidence type="ECO:0000313" key="2">
    <source>
        <dbReference type="EMBL" id="KAF2902342.1"/>
    </source>
</evidence>
<feature type="compositionally biased region" description="Basic and acidic residues" evidence="1">
    <location>
        <begin position="317"/>
        <end position="346"/>
    </location>
</feature>
<proteinExistence type="predicted"/>
<dbReference type="SUPFAM" id="SSF56219">
    <property type="entry name" value="DNase I-like"/>
    <property type="match status" value="1"/>
</dbReference>
<accession>A0A8K0DF11</accession>
<dbReference type="AlphaFoldDB" id="A0A8K0DF11"/>
<comment type="caution">
    <text evidence="2">The sequence shown here is derived from an EMBL/GenBank/DDBJ whole genome shotgun (WGS) entry which is preliminary data.</text>
</comment>
<gene>
    <name evidence="2" type="ORF">ILUMI_03843</name>
</gene>
<protein>
    <submittedName>
        <fullName evidence="2">Uncharacterized protein</fullName>
    </submittedName>
</protein>
<dbReference type="Gene3D" id="3.60.10.10">
    <property type="entry name" value="Endonuclease/exonuclease/phosphatase"/>
    <property type="match status" value="1"/>
</dbReference>
<name>A0A8K0DF11_IGNLU</name>
<feature type="region of interest" description="Disordered" evidence="1">
    <location>
        <begin position="291"/>
        <end position="374"/>
    </location>
</feature>
<dbReference type="InterPro" id="IPR036691">
    <property type="entry name" value="Endo/exonu/phosph_ase_sf"/>
</dbReference>